<keyword evidence="8" id="KW-1003">Cell membrane</keyword>
<dbReference type="SUPFAM" id="SSF56784">
    <property type="entry name" value="HAD-like"/>
    <property type="match status" value="1"/>
</dbReference>
<dbReference type="InterPro" id="IPR023214">
    <property type="entry name" value="HAD_sf"/>
</dbReference>
<evidence type="ECO:0000256" key="2">
    <source>
        <dbReference type="ARBA" id="ARBA00006024"/>
    </source>
</evidence>
<dbReference type="InterPro" id="IPR001757">
    <property type="entry name" value="P_typ_ATPase"/>
</dbReference>
<dbReference type="EMBL" id="SPKJ01000009">
    <property type="protein sequence ID" value="MYZ47069.1"/>
    <property type="molecule type" value="Genomic_DNA"/>
</dbReference>
<dbReference type="Pfam" id="PF00122">
    <property type="entry name" value="E1-E2_ATPase"/>
    <property type="match status" value="1"/>
</dbReference>
<dbReference type="AlphaFoldDB" id="A0A964T361"/>
<name>A0A964T361_9HYPH</name>
<comment type="subcellular location">
    <subcellularLocation>
        <location evidence="8">Cell membrane</location>
    </subcellularLocation>
    <subcellularLocation>
        <location evidence="1">Membrane</location>
    </subcellularLocation>
</comment>
<dbReference type="EC" id="7.2.2.12" evidence="6"/>
<evidence type="ECO:0000259" key="9">
    <source>
        <dbReference type="Pfam" id="PF00122"/>
    </source>
</evidence>
<evidence type="ECO:0000313" key="10">
    <source>
        <dbReference type="EMBL" id="MYZ47069.1"/>
    </source>
</evidence>
<dbReference type="GO" id="GO:0046872">
    <property type="term" value="F:metal ion binding"/>
    <property type="evidence" value="ECO:0007669"/>
    <property type="project" value="UniProtKB-KW"/>
</dbReference>
<dbReference type="InterPro" id="IPR036412">
    <property type="entry name" value="HAD-like_sf"/>
</dbReference>
<feature type="transmembrane region" description="Helical" evidence="8">
    <location>
        <begin position="248"/>
        <end position="267"/>
    </location>
</feature>
<evidence type="ECO:0000256" key="4">
    <source>
        <dbReference type="ARBA" id="ARBA00022989"/>
    </source>
</evidence>
<feature type="transmembrane region" description="Helical" evidence="8">
    <location>
        <begin position="26"/>
        <end position="46"/>
    </location>
</feature>
<comment type="caution">
    <text evidence="10">The sequence shown here is derived from an EMBL/GenBank/DDBJ whole genome shotgun (WGS) entry which is preliminary data.</text>
</comment>
<protein>
    <recommendedName>
        <fullName evidence="6">P-type Zn(2+) transporter</fullName>
        <ecNumber evidence="6">7.2.2.12</ecNumber>
    </recommendedName>
</protein>
<evidence type="ECO:0000256" key="1">
    <source>
        <dbReference type="ARBA" id="ARBA00004370"/>
    </source>
</evidence>
<accession>A0A964T361</accession>
<dbReference type="NCBIfam" id="TIGR01512">
    <property type="entry name" value="ATPase-IB2_Cd"/>
    <property type="match status" value="1"/>
</dbReference>
<evidence type="ECO:0000313" key="11">
    <source>
        <dbReference type="Proteomes" id="UP000773614"/>
    </source>
</evidence>
<keyword evidence="5 8" id="KW-0472">Membrane</keyword>
<proteinExistence type="inferred from homology"/>
<keyword evidence="10" id="KW-0378">Hydrolase</keyword>
<comment type="catalytic activity">
    <reaction evidence="7">
        <text>Zn(2+)(in) + ATP + H2O = Zn(2+)(out) + ADP + phosphate + H(+)</text>
        <dbReference type="Rhea" id="RHEA:20621"/>
        <dbReference type="ChEBI" id="CHEBI:15377"/>
        <dbReference type="ChEBI" id="CHEBI:15378"/>
        <dbReference type="ChEBI" id="CHEBI:29105"/>
        <dbReference type="ChEBI" id="CHEBI:30616"/>
        <dbReference type="ChEBI" id="CHEBI:43474"/>
        <dbReference type="ChEBI" id="CHEBI:456216"/>
        <dbReference type="EC" id="7.2.2.12"/>
    </reaction>
</comment>
<dbReference type="InterPro" id="IPR051014">
    <property type="entry name" value="Cation_Transport_ATPase_IB"/>
</dbReference>
<evidence type="ECO:0000256" key="6">
    <source>
        <dbReference type="ARBA" id="ARBA00039097"/>
    </source>
</evidence>
<feature type="transmembrane region" description="Helical" evidence="8">
    <location>
        <begin position="305"/>
        <end position="324"/>
    </location>
</feature>
<dbReference type="GO" id="GO:0016887">
    <property type="term" value="F:ATP hydrolysis activity"/>
    <property type="evidence" value="ECO:0007669"/>
    <property type="project" value="InterPro"/>
</dbReference>
<dbReference type="InterPro" id="IPR023299">
    <property type="entry name" value="ATPase_P-typ_cyto_dom_N"/>
</dbReference>
<dbReference type="NCBIfam" id="TIGR01525">
    <property type="entry name" value="ATPase-IB_hvy"/>
    <property type="match status" value="1"/>
</dbReference>
<dbReference type="OrthoDB" id="9807843at2"/>
<dbReference type="InterPro" id="IPR059000">
    <property type="entry name" value="ATPase_P-type_domA"/>
</dbReference>
<organism evidence="10 11">
    <name type="scientific">Propylenella binzhouense</name>
    <dbReference type="NCBI Taxonomy" id="2555902"/>
    <lineage>
        <taxon>Bacteria</taxon>
        <taxon>Pseudomonadati</taxon>
        <taxon>Pseudomonadota</taxon>
        <taxon>Alphaproteobacteria</taxon>
        <taxon>Hyphomicrobiales</taxon>
        <taxon>Propylenellaceae</taxon>
        <taxon>Propylenella</taxon>
    </lineage>
</organism>
<dbReference type="InterPro" id="IPR008250">
    <property type="entry name" value="ATPase_P-typ_transduc_dom_A_sf"/>
</dbReference>
<keyword evidence="11" id="KW-1185">Reference proteome</keyword>
<dbReference type="GO" id="GO:0005886">
    <property type="term" value="C:plasma membrane"/>
    <property type="evidence" value="ECO:0007669"/>
    <property type="project" value="UniProtKB-SubCell"/>
</dbReference>
<feature type="transmembrane region" description="Helical" evidence="8">
    <location>
        <begin position="53"/>
        <end position="71"/>
    </location>
</feature>
<dbReference type="Gene3D" id="2.70.150.10">
    <property type="entry name" value="Calcium-transporting ATPase, cytoplasmic transduction domain A"/>
    <property type="match status" value="1"/>
</dbReference>
<keyword evidence="4 8" id="KW-1133">Transmembrane helix</keyword>
<dbReference type="Proteomes" id="UP000773614">
    <property type="component" value="Unassembled WGS sequence"/>
</dbReference>
<evidence type="ECO:0000256" key="8">
    <source>
        <dbReference type="RuleBase" id="RU362081"/>
    </source>
</evidence>
<dbReference type="Gene3D" id="3.40.1110.10">
    <property type="entry name" value="Calcium-transporting ATPase, cytoplasmic domain N"/>
    <property type="match status" value="1"/>
</dbReference>
<dbReference type="PANTHER" id="PTHR48085">
    <property type="entry name" value="CADMIUM/ZINC-TRANSPORTING ATPASE HMA2-RELATED"/>
    <property type="match status" value="1"/>
</dbReference>
<dbReference type="PROSITE" id="PS00154">
    <property type="entry name" value="ATPASE_E1_E2"/>
    <property type="match status" value="1"/>
</dbReference>
<dbReference type="NCBIfam" id="TIGR01494">
    <property type="entry name" value="ATPase_P-type"/>
    <property type="match status" value="1"/>
</dbReference>
<evidence type="ECO:0000256" key="7">
    <source>
        <dbReference type="ARBA" id="ARBA00047308"/>
    </source>
</evidence>
<gene>
    <name evidence="10" type="primary">cadA</name>
    <name evidence="10" type="ORF">E4O86_05005</name>
</gene>
<keyword evidence="8" id="KW-0067">ATP-binding</keyword>
<keyword evidence="8" id="KW-0547">Nucleotide-binding</keyword>
<keyword evidence="8" id="KW-0479">Metal-binding</keyword>
<dbReference type="InterPro" id="IPR027256">
    <property type="entry name" value="P-typ_ATPase_IB"/>
</dbReference>
<dbReference type="Pfam" id="PF00702">
    <property type="entry name" value="Hydrolase"/>
    <property type="match status" value="1"/>
</dbReference>
<feature type="transmembrane region" description="Helical" evidence="8">
    <location>
        <begin position="273"/>
        <end position="293"/>
    </location>
</feature>
<evidence type="ECO:0000256" key="5">
    <source>
        <dbReference type="ARBA" id="ARBA00023136"/>
    </source>
</evidence>
<keyword evidence="3 8" id="KW-0812">Transmembrane</keyword>
<comment type="similarity">
    <text evidence="2 8">Belongs to the cation transport ATPase (P-type) (TC 3.A.3) family. Type IB subfamily.</text>
</comment>
<reference evidence="10" key="1">
    <citation type="submission" date="2019-03" db="EMBL/GenBank/DDBJ databases">
        <title>Afifella sp. nov., isolated from activated sludge.</title>
        <authorList>
            <person name="Li Q."/>
            <person name="Liu Y."/>
        </authorList>
    </citation>
    <scope>NUCLEOTIDE SEQUENCE</scope>
    <source>
        <strain evidence="10">L72</strain>
    </source>
</reference>
<feature type="domain" description="P-type ATPase A" evidence="9">
    <location>
        <begin position="133"/>
        <end position="231"/>
    </location>
</feature>
<sequence>MTRIPPPTPPLRRATGLSSLRTRVDVALVAIALAGLLAGTFAAMLGEAAIARWAWGLAVIPVLTGLLVEILTSLRRGEVGLDLIAALAMAAALLLGEPLAGLVVALMYSGGQFLETYAGRRARRELAALLARVPHTAALYRDGALVEVPLEAIGPGDRVLVRQGDVVPADGVLASGAALLDQSALTGESMPVRRGEGEDVLSGAINADGAFDLRVARPAAESTMAGIVRLVAAAEASKAPMVRLADRYALVFLALTVGLTAAAWLASGDPRRALAVLVIATPCPLILAVPIALIAGVSRAARRGILVKGAAVLEALAAVGVLVVDKTGTLTTGRAELVGRADLAPDPDAALGLAASLELASRNPVAEAIVRAARARGLPLVPPSDVREEPGLGIAGNVGGHAVVVGRPAFVAERVVSRGGGAARRAEDHLSVAVGIDGDLAEIFYLADRVRPEARDALGALRRLGFMRAVLATGDRRAVAEPIARELGFDAVHAELAPEAKVAIVTAERAGGRVMMVGDGVNDAPALAAADVGVAMGGHGAAASAEAADVVLLADDLARLAAGVSIARDSLRIARQSVFAGIGLSTLGMIAAALGHIPPIQGALIQEAIDLAVILNALRALGGGSGGRPGARSG</sequence>
<dbReference type="InterPro" id="IPR018303">
    <property type="entry name" value="ATPase_P-typ_P_site"/>
</dbReference>
<dbReference type="SUPFAM" id="SSF81665">
    <property type="entry name" value="Calcium ATPase, transmembrane domain M"/>
    <property type="match status" value="1"/>
</dbReference>
<feature type="transmembrane region" description="Helical" evidence="8">
    <location>
        <begin position="83"/>
        <end position="108"/>
    </location>
</feature>
<dbReference type="GO" id="GO:0015086">
    <property type="term" value="F:cadmium ion transmembrane transporter activity"/>
    <property type="evidence" value="ECO:0007669"/>
    <property type="project" value="TreeGrafter"/>
</dbReference>
<dbReference type="InterPro" id="IPR023298">
    <property type="entry name" value="ATPase_P-typ_TM_dom_sf"/>
</dbReference>
<dbReference type="SUPFAM" id="SSF81653">
    <property type="entry name" value="Calcium ATPase, transduction domain A"/>
    <property type="match status" value="1"/>
</dbReference>
<dbReference type="PANTHER" id="PTHR48085:SF5">
    <property type="entry name" value="CADMIUM_ZINC-TRANSPORTING ATPASE HMA4-RELATED"/>
    <property type="match status" value="1"/>
</dbReference>
<dbReference type="GO" id="GO:0016463">
    <property type="term" value="F:P-type zinc transporter activity"/>
    <property type="evidence" value="ECO:0007669"/>
    <property type="project" value="UniProtKB-EC"/>
</dbReference>
<evidence type="ECO:0000256" key="3">
    <source>
        <dbReference type="ARBA" id="ARBA00022692"/>
    </source>
</evidence>
<dbReference type="Gene3D" id="3.40.50.1000">
    <property type="entry name" value="HAD superfamily/HAD-like"/>
    <property type="match status" value="1"/>
</dbReference>
<dbReference type="PRINTS" id="PR00119">
    <property type="entry name" value="CATATPASE"/>
</dbReference>
<dbReference type="GO" id="GO:0005524">
    <property type="term" value="F:ATP binding"/>
    <property type="evidence" value="ECO:0007669"/>
    <property type="project" value="UniProtKB-UniRule"/>
</dbReference>